<evidence type="ECO:0000313" key="1">
    <source>
        <dbReference type="Proteomes" id="UP000322000"/>
    </source>
</evidence>
<dbReference type="RefSeq" id="XP_026732037.1">
    <property type="nucleotide sequence ID" value="XM_026876236.1"/>
</dbReference>
<organism evidence="1 4">
    <name type="scientific">Trichoplusia ni</name>
    <name type="common">Cabbage looper</name>
    <dbReference type="NCBI Taxonomy" id="7111"/>
    <lineage>
        <taxon>Eukaryota</taxon>
        <taxon>Metazoa</taxon>
        <taxon>Ecdysozoa</taxon>
        <taxon>Arthropoda</taxon>
        <taxon>Hexapoda</taxon>
        <taxon>Insecta</taxon>
        <taxon>Pterygota</taxon>
        <taxon>Neoptera</taxon>
        <taxon>Endopterygota</taxon>
        <taxon>Lepidoptera</taxon>
        <taxon>Glossata</taxon>
        <taxon>Ditrysia</taxon>
        <taxon>Noctuoidea</taxon>
        <taxon>Noctuidae</taxon>
        <taxon>Plusiinae</taxon>
        <taxon>Trichoplusia</taxon>
    </lineage>
</organism>
<dbReference type="AlphaFoldDB" id="A0A7E5VUM7"/>
<gene>
    <name evidence="2 3 4" type="primary">LOC113496868</name>
</gene>
<proteinExistence type="predicted"/>
<name>A0A7E5VUM7_TRINI</name>
<dbReference type="GeneID" id="113496868"/>
<dbReference type="Proteomes" id="UP000322000">
    <property type="component" value="Chromosome 8"/>
</dbReference>
<evidence type="ECO:0000313" key="4">
    <source>
        <dbReference type="RefSeq" id="XP_026732039.1"/>
    </source>
</evidence>
<accession>A0A7E5VUM7</accession>
<protein>
    <submittedName>
        <fullName evidence="2 3">Uncharacterized protein LOC113496868</fullName>
    </submittedName>
</protein>
<reference evidence="2 3" key="1">
    <citation type="submission" date="2025-04" db="UniProtKB">
        <authorList>
            <consortium name="RefSeq"/>
        </authorList>
    </citation>
    <scope>IDENTIFICATION</scope>
</reference>
<sequence length="389" mass="45556">MDIELIQETPTVIPNATSIVKRIIEKCKYEADSNMLAIPLQDVEARVSDYTGIPTTKIQQLINKENISNTCFYDFETRIMILKCLLKLYSLFEIPTYRKLFNEMNELKLDIQDYELFKNEVTLLGFEYRTICNSNNQQLLMEDPEITFQRNSYLAKMLKFRESNTLVYYIGERIVDEEKKFCNLSHQNADELALSRNYLVFHAVSRLGSTSCIFTVNATENDYFNWIVDILLERLEPSSVIVLHNSPLLGTPPKPISISDTKNAMYKWLMSHNIPCIKSMSKFQLYDLIKRNPAGEEMSRVERVLKMNGHEVLRLPTHFEDLSVIDLLWKDLEFPVLQFDLKELLLAHLKEIPTTKYVYYENIIVNREVEVHGIDVTLENNLEHYLLRL</sequence>
<dbReference type="RefSeq" id="XP_026732038.1">
    <property type="nucleotide sequence ID" value="XM_026876237.1"/>
</dbReference>
<evidence type="ECO:0000313" key="3">
    <source>
        <dbReference type="RefSeq" id="XP_026732038.1"/>
    </source>
</evidence>
<evidence type="ECO:0000313" key="2">
    <source>
        <dbReference type="RefSeq" id="XP_026732037.1"/>
    </source>
</evidence>
<dbReference type="PANTHER" id="PTHR33939">
    <property type="entry name" value="PROTEIN CBG22215"/>
    <property type="match status" value="1"/>
</dbReference>
<dbReference type="KEGG" id="tnl:113496868"/>
<dbReference type="OrthoDB" id="7409239at2759"/>
<dbReference type="RefSeq" id="XP_026732039.1">
    <property type="nucleotide sequence ID" value="XM_026876238.1"/>
</dbReference>
<dbReference type="PANTHER" id="PTHR33939:SF1">
    <property type="entry name" value="DUF4371 DOMAIN-CONTAINING PROTEIN"/>
    <property type="match status" value="1"/>
</dbReference>
<keyword evidence="1" id="KW-1185">Reference proteome</keyword>